<dbReference type="SUPFAM" id="SSF46689">
    <property type="entry name" value="Homeodomain-like"/>
    <property type="match status" value="1"/>
</dbReference>
<reference evidence="5 6" key="1">
    <citation type="submission" date="2016-10" db="EMBL/GenBank/DDBJ databases">
        <authorList>
            <person name="de Groot N.N."/>
        </authorList>
    </citation>
    <scope>NUCLEOTIDE SEQUENCE [LARGE SCALE GENOMIC DNA]</scope>
    <source>
        <strain evidence="5 6">DSM 21039</strain>
    </source>
</reference>
<dbReference type="GO" id="GO:0003700">
    <property type="term" value="F:DNA-binding transcription factor activity"/>
    <property type="evidence" value="ECO:0007669"/>
    <property type="project" value="InterPro"/>
</dbReference>
<evidence type="ECO:0000313" key="5">
    <source>
        <dbReference type="EMBL" id="SEL61555.1"/>
    </source>
</evidence>
<dbReference type="EMBL" id="FOBB01000002">
    <property type="protein sequence ID" value="SEL61555.1"/>
    <property type="molecule type" value="Genomic_DNA"/>
</dbReference>
<keyword evidence="3" id="KW-0804">Transcription</keyword>
<accession>A0A1H7RN26</accession>
<dbReference type="SMART" id="SM00342">
    <property type="entry name" value="HTH_ARAC"/>
    <property type="match status" value="1"/>
</dbReference>
<dbReference type="STRING" id="573321.SAMN04488505_102684"/>
<gene>
    <name evidence="5" type="ORF">SAMN04488505_102684</name>
</gene>
<dbReference type="OrthoDB" id="629929at2"/>
<protein>
    <submittedName>
        <fullName evidence="5">AraC-type DNA-binding protein</fullName>
    </submittedName>
</protein>
<dbReference type="InterPro" id="IPR009057">
    <property type="entry name" value="Homeodomain-like_sf"/>
</dbReference>
<dbReference type="PROSITE" id="PS01124">
    <property type="entry name" value="HTH_ARAC_FAMILY_2"/>
    <property type="match status" value="1"/>
</dbReference>
<dbReference type="InterPro" id="IPR018060">
    <property type="entry name" value="HTH_AraC"/>
</dbReference>
<evidence type="ECO:0000256" key="3">
    <source>
        <dbReference type="ARBA" id="ARBA00023163"/>
    </source>
</evidence>
<evidence type="ECO:0000313" key="6">
    <source>
        <dbReference type="Proteomes" id="UP000198984"/>
    </source>
</evidence>
<sequence length="300" mass="35105">MSETESLQEFYQYKFNFLPNNLQQDIGHFNVFRLEDCVGPNGTQVKYRRREYYKITFIRGENIYHYADKSLKVNGSALLFFNPHVPYTWENVADDPTGFFCIFSETFFTDRTRNSLNELPMYANGGKPAYLLTPEQDAHVSSLFQKMLDEINSDYIYKYDLLRNYVMELIHFALKTQPSENLYQHPDANSRICAVFTELLERQFPIEHPSQRFSLRSAKDFAEQLSVHVNHLNRAIRVTTGKTTTERIAERLVSEAKSLLKHTDWNISEIGYCLGFEEPSHFNNFFKKHTSIPPSAFRAV</sequence>
<dbReference type="SUPFAM" id="SSF51215">
    <property type="entry name" value="Regulatory protein AraC"/>
    <property type="match status" value="1"/>
</dbReference>
<keyword evidence="2 5" id="KW-0238">DNA-binding</keyword>
<dbReference type="InterPro" id="IPR037923">
    <property type="entry name" value="HTH-like"/>
</dbReference>
<dbReference type="AlphaFoldDB" id="A0A1H7RN26"/>
<proteinExistence type="predicted"/>
<dbReference type="GO" id="GO:0043565">
    <property type="term" value="F:sequence-specific DNA binding"/>
    <property type="evidence" value="ECO:0007669"/>
    <property type="project" value="InterPro"/>
</dbReference>
<name>A0A1H7RN26_9BACT</name>
<dbReference type="Gene3D" id="1.10.10.60">
    <property type="entry name" value="Homeodomain-like"/>
    <property type="match status" value="1"/>
</dbReference>
<dbReference type="RefSeq" id="WP_089910386.1">
    <property type="nucleotide sequence ID" value="NZ_FOBB01000002.1"/>
</dbReference>
<keyword evidence="6" id="KW-1185">Reference proteome</keyword>
<evidence type="ECO:0000256" key="1">
    <source>
        <dbReference type="ARBA" id="ARBA00023015"/>
    </source>
</evidence>
<dbReference type="Pfam" id="PF12833">
    <property type="entry name" value="HTH_18"/>
    <property type="match status" value="1"/>
</dbReference>
<dbReference type="PANTHER" id="PTHR43280:SF32">
    <property type="entry name" value="TRANSCRIPTIONAL REGULATORY PROTEIN"/>
    <property type="match status" value="1"/>
</dbReference>
<dbReference type="Proteomes" id="UP000198984">
    <property type="component" value="Unassembled WGS sequence"/>
</dbReference>
<evidence type="ECO:0000256" key="2">
    <source>
        <dbReference type="ARBA" id="ARBA00023125"/>
    </source>
</evidence>
<organism evidence="5 6">
    <name type="scientific">Chitinophaga rupis</name>
    <dbReference type="NCBI Taxonomy" id="573321"/>
    <lineage>
        <taxon>Bacteria</taxon>
        <taxon>Pseudomonadati</taxon>
        <taxon>Bacteroidota</taxon>
        <taxon>Chitinophagia</taxon>
        <taxon>Chitinophagales</taxon>
        <taxon>Chitinophagaceae</taxon>
        <taxon>Chitinophaga</taxon>
    </lineage>
</organism>
<evidence type="ECO:0000259" key="4">
    <source>
        <dbReference type="PROSITE" id="PS01124"/>
    </source>
</evidence>
<feature type="domain" description="HTH araC/xylS-type" evidence="4">
    <location>
        <begin position="190"/>
        <end position="300"/>
    </location>
</feature>
<keyword evidence="1" id="KW-0805">Transcription regulation</keyword>
<dbReference type="PANTHER" id="PTHR43280">
    <property type="entry name" value="ARAC-FAMILY TRANSCRIPTIONAL REGULATOR"/>
    <property type="match status" value="1"/>
</dbReference>